<dbReference type="FunFam" id="3.40.120.10:FF:000001">
    <property type="entry name" value="Phosphoglucosamine mutase"/>
    <property type="match status" value="1"/>
</dbReference>
<evidence type="ECO:0000259" key="9">
    <source>
        <dbReference type="Pfam" id="PF02880"/>
    </source>
</evidence>
<keyword evidence="5" id="KW-0460">Magnesium</keyword>
<evidence type="ECO:0000256" key="2">
    <source>
        <dbReference type="ARBA" id="ARBA00010231"/>
    </source>
</evidence>
<comment type="similarity">
    <text evidence="2">Belongs to the phosphohexose mutase family.</text>
</comment>
<dbReference type="FunFam" id="3.40.120.10:FF:000003">
    <property type="entry name" value="Phosphoglucosamine mutase"/>
    <property type="match status" value="1"/>
</dbReference>
<dbReference type="PANTHER" id="PTHR42946:SF1">
    <property type="entry name" value="PHOSPHOGLUCOMUTASE (ALPHA-D-GLUCOSE-1,6-BISPHOSPHATE-DEPENDENT)"/>
    <property type="match status" value="1"/>
</dbReference>
<dbReference type="Pfam" id="PF02879">
    <property type="entry name" value="PGM_PMM_II"/>
    <property type="match status" value="1"/>
</dbReference>
<evidence type="ECO:0000259" key="8">
    <source>
        <dbReference type="Pfam" id="PF02879"/>
    </source>
</evidence>
<dbReference type="InterPro" id="IPR005846">
    <property type="entry name" value="A-D-PHexomutase_a/b/a-III"/>
</dbReference>
<evidence type="ECO:0000256" key="6">
    <source>
        <dbReference type="ARBA" id="ARBA00023235"/>
    </source>
</evidence>
<evidence type="ECO:0000256" key="4">
    <source>
        <dbReference type="ARBA" id="ARBA00022723"/>
    </source>
</evidence>
<dbReference type="PROSITE" id="PS00710">
    <property type="entry name" value="PGM_PMM"/>
    <property type="match status" value="1"/>
</dbReference>
<dbReference type="InterPro" id="IPR005841">
    <property type="entry name" value="Alpha-D-phosphohexomutase_SF"/>
</dbReference>
<comment type="cofactor">
    <cofactor evidence="1">
        <name>Mg(2+)</name>
        <dbReference type="ChEBI" id="CHEBI:18420"/>
    </cofactor>
</comment>
<evidence type="ECO:0008006" key="11">
    <source>
        <dbReference type="Google" id="ProtNLM"/>
    </source>
</evidence>
<keyword evidence="6" id="KW-0413">Isomerase</keyword>
<feature type="domain" description="Alpha-D-phosphohexomutase alpha/beta/alpha" evidence="9">
    <location>
        <begin position="248"/>
        <end position="314"/>
    </location>
</feature>
<dbReference type="SUPFAM" id="SSF53738">
    <property type="entry name" value="Phosphoglucomutase, first 3 domains"/>
    <property type="match status" value="3"/>
</dbReference>
<dbReference type="Pfam" id="PF02878">
    <property type="entry name" value="PGM_PMM_I"/>
    <property type="match status" value="1"/>
</dbReference>
<dbReference type="GO" id="GO:0004615">
    <property type="term" value="F:phosphomannomutase activity"/>
    <property type="evidence" value="ECO:0007669"/>
    <property type="project" value="TreeGrafter"/>
</dbReference>
<evidence type="ECO:0000256" key="1">
    <source>
        <dbReference type="ARBA" id="ARBA00001946"/>
    </source>
</evidence>
<dbReference type="PANTHER" id="PTHR42946">
    <property type="entry name" value="PHOSPHOHEXOSE MUTASE"/>
    <property type="match status" value="1"/>
</dbReference>
<sequence>MGIFFGTDGVRGVVNNDLTEQLAQMVGNALARKKKKALIIVGRDTRISGCYMTAALMTGALKGGANVIDVGIVPTAAISYLVKHKKADFGVMISASHNPKQYNGIKIFDASGRKLSEKEEAALERFFACPQICQSTKVGKSKHSPSLAMQYIKFLLAAGKNLQGLKIVLDCANGAAYKIAPRVFKELGAEIVKLSCNSSGKKINEGCGSTNVEELRKRVLAESADAGFAYDGDADRLIAVDEKGQVLDGDQIIYILAKEFASNGELNSNTVVGTSHTNTGLLVALNRRKINLIRTDIGDKYVIEALEKMNLSLGAPIEVAEKTYICAGTTLCENTQPQDFVIGRVKPTVKENRASQYLKER</sequence>
<evidence type="ECO:0000313" key="10">
    <source>
        <dbReference type="EMBL" id="CRY96183.1"/>
    </source>
</evidence>
<evidence type="ECO:0000256" key="5">
    <source>
        <dbReference type="ARBA" id="ARBA00022842"/>
    </source>
</evidence>
<dbReference type="EMBL" id="LN853565">
    <property type="protein sequence ID" value="CRY96183.1"/>
    <property type="molecule type" value="Genomic_DNA"/>
</dbReference>
<feature type="domain" description="Alpha-D-phosphohexomutase alpha/beta/alpha" evidence="8">
    <location>
        <begin position="152"/>
        <end position="244"/>
    </location>
</feature>
<name>A0A0H5Q2R0_9ZZZZ</name>
<dbReference type="GO" id="GO:0000287">
    <property type="term" value="F:magnesium ion binding"/>
    <property type="evidence" value="ECO:0007669"/>
    <property type="project" value="InterPro"/>
</dbReference>
<feature type="domain" description="Alpha-D-phosphohexomutase alpha/beta/alpha" evidence="7">
    <location>
        <begin position="4"/>
        <end position="127"/>
    </location>
</feature>
<dbReference type="InterPro" id="IPR005845">
    <property type="entry name" value="A-D-PHexomutase_a/b/a-II"/>
</dbReference>
<keyword evidence="4" id="KW-0479">Metal-binding</keyword>
<dbReference type="GO" id="GO:0005975">
    <property type="term" value="P:carbohydrate metabolic process"/>
    <property type="evidence" value="ECO:0007669"/>
    <property type="project" value="InterPro"/>
</dbReference>
<dbReference type="Gene3D" id="3.40.120.10">
    <property type="entry name" value="Alpha-D-Glucose-1,6-Bisphosphate, subunit A, domain 3"/>
    <property type="match status" value="3"/>
</dbReference>
<reference evidence="10" key="2">
    <citation type="submission" date="2015-07" db="EMBL/GenBank/DDBJ databases">
        <title>Plasmids, circular viruses and viroids from rat gut.</title>
        <authorList>
            <person name="Jorgensen T.J."/>
            <person name="Hansen M.A."/>
            <person name="Xu Z."/>
            <person name="Tabak M.A."/>
            <person name="Sorensen S.J."/>
            <person name="Hansen L.H."/>
        </authorList>
    </citation>
    <scope>NUCLEOTIDE SEQUENCE</scope>
    <source>
        <strain evidence="10">RGFK0968</strain>
    </source>
</reference>
<dbReference type="GO" id="GO:0008966">
    <property type="term" value="F:phosphoglucosamine mutase activity"/>
    <property type="evidence" value="ECO:0007669"/>
    <property type="project" value="TreeGrafter"/>
</dbReference>
<dbReference type="AlphaFoldDB" id="A0A0H5Q2R0"/>
<proteinExistence type="inferred from homology"/>
<dbReference type="GO" id="GO:0006048">
    <property type="term" value="P:UDP-N-acetylglucosamine biosynthetic process"/>
    <property type="evidence" value="ECO:0007669"/>
    <property type="project" value="TreeGrafter"/>
</dbReference>
<dbReference type="InterPro" id="IPR016066">
    <property type="entry name" value="A-D-PHexomutase_CS"/>
</dbReference>
<dbReference type="PRINTS" id="PR00509">
    <property type="entry name" value="PGMPMM"/>
</dbReference>
<evidence type="ECO:0000259" key="7">
    <source>
        <dbReference type="Pfam" id="PF02878"/>
    </source>
</evidence>
<evidence type="ECO:0000256" key="3">
    <source>
        <dbReference type="ARBA" id="ARBA00022553"/>
    </source>
</evidence>
<dbReference type="Pfam" id="PF02880">
    <property type="entry name" value="PGM_PMM_III"/>
    <property type="match status" value="1"/>
</dbReference>
<dbReference type="InterPro" id="IPR005844">
    <property type="entry name" value="A-D-PHexomutase_a/b/a-I"/>
</dbReference>
<organism evidence="10">
    <name type="scientific">uncultured prokaryote</name>
    <dbReference type="NCBI Taxonomy" id="198431"/>
    <lineage>
        <taxon>unclassified sequences</taxon>
        <taxon>environmental samples</taxon>
    </lineage>
</organism>
<reference evidence="10" key="1">
    <citation type="submission" date="2015-06" db="EMBL/GenBank/DDBJ databases">
        <authorList>
            <person name="Joergensen T."/>
        </authorList>
    </citation>
    <scope>NUCLEOTIDE SEQUENCE</scope>
    <source>
        <strain evidence="10">RGFK0968</strain>
    </source>
</reference>
<protein>
    <recommendedName>
        <fullName evidence="11">Phosphoglucosamine mutase</fullName>
    </recommendedName>
</protein>
<keyword evidence="3" id="KW-0597">Phosphoprotein</keyword>
<dbReference type="InterPro" id="IPR050060">
    <property type="entry name" value="Phosphoglucosamine_mutase"/>
</dbReference>
<dbReference type="InterPro" id="IPR016055">
    <property type="entry name" value="A-D-PHexomutase_a/b/a-I/II/III"/>
</dbReference>
<accession>A0A0H5Q2R0</accession>